<evidence type="ECO:0000313" key="3">
    <source>
        <dbReference type="Proteomes" id="UP000216498"/>
    </source>
</evidence>
<dbReference type="RefSeq" id="WP_094886595.1">
    <property type="nucleotide sequence ID" value="NZ_NPMS01000007.1"/>
</dbReference>
<gene>
    <name evidence="2" type="ORF">CIL03_14490</name>
</gene>
<dbReference type="Pfam" id="PF00378">
    <property type="entry name" value="ECH_1"/>
    <property type="match status" value="1"/>
</dbReference>
<dbReference type="GO" id="GO:0004300">
    <property type="term" value="F:enoyl-CoA hydratase activity"/>
    <property type="evidence" value="ECO:0007669"/>
    <property type="project" value="UniProtKB-EC"/>
</dbReference>
<dbReference type="InterPro" id="IPR029045">
    <property type="entry name" value="ClpP/crotonase-like_dom_sf"/>
</dbReference>
<dbReference type="SUPFAM" id="SSF52096">
    <property type="entry name" value="ClpP/crotonase"/>
    <property type="match status" value="1"/>
</dbReference>
<accession>A0A265N7U9</accession>
<dbReference type="CDD" id="cd06558">
    <property type="entry name" value="crotonase-like"/>
    <property type="match status" value="1"/>
</dbReference>
<sequence length="256" mass="28665">MSTVLLERKNNISYIFLNRAERYNALNKEMLTELLQIIEKVEANDDKIVVLAGKGNAFCAGGDIGMMKDFSNKDYFDEVMATIGKISMKLYMMPKIVISAIQGSAAGLGVSLALTADYVIAQKESRIGMLFIGIGLAPDGGGHFFLKERLGTNKAKQFTWGLKQLHGTEAKAMGIVDILTEKQVVEEASQMGQKLLATPIVSMVKTKMMYHSKQAETLQYYLDEEHKTQWELRNTKDHQEGVQAFLEKRKPEFKGE</sequence>
<dbReference type="PANTHER" id="PTHR43459">
    <property type="entry name" value="ENOYL-COA HYDRATASE"/>
    <property type="match status" value="1"/>
</dbReference>
<organism evidence="2 3">
    <name type="scientific">Virgibacillus indicus</name>
    <dbReference type="NCBI Taxonomy" id="2024554"/>
    <lineage>
        <taxon>Bacteria</taxon>
        <taxon>Bacillati</taxon>
        <taxon>Bacillota</taxon>
        <taxon>Bacilli</taxon>
        <taxon>Bacillales</taxon>
        <taxon>Bacillaceae</taxon>
        <taxon>Virgibacillus</taxon>
    </lineage>
</organism>
<dbReference type="AlphaFoldDB" id="A0A265N7U9"/>
<comment type="similarity">
    <text evidence="1">Belongs to the enoyl-CoA hydratase/isomerase family.</text>
</comment>
<proteinExistence type="inferred from homology"/>
<keyword evidence="2" id="KW-0456">Lyase</keyword>
<dbReference type="EC" id="4.2.1.17" evidence="2"/>
<dbReference type="InterPro" id="IPR014748">
    <property type="entry name" value="Enoyl-CoA_hydra_C"/>
</dbReference>
<dbReference type="EMBL" id="NPMS01000007">
    <property type="protein sequence ID" value="OZU87907.1"/>
    <property type="molecule type" value="Genomic_DNA"/>
</dbReference>
<dbReference type="Gene3D" id="1.10.12.10">
    <property type="entry name" value="Lyase 2-enoyl-coa Hydratase, Chain A, domain 2"/>
    <property type="match status" value="1"/>
</dbReference>
<dbReference type="Gene3D" id="3.90.226.10">
    <property type="entry name" value="2-enoyl-CoA Hydratase, Chain A, domain 1"/>
    <property type="match status" value="1"/>
</dbReference>
<dbReference type="Proteomes" id="UP000216498">
    <property type="component" value="Unassembled WGS sequence"/>
</dbReference>
<dbReference type="NCBIfam" id="NF005804">
    <property type="entry name" value="PRK07659.1"/>
    <property type="match status" value="1"/>
</dbReference>
<keyword evidence="3" id="KW-1185">Reference proteome</keyword>
<dbReference type="InterPro" id="IPR001753">
    <property type="entry name" value="Enoyl-CoA_hydra/iso"/>
</dbReference>
<reference evidence="2 3" key="1">
    <citation type="submission" date="2017-08" db="EMBL/GenBank/DDBJ databases">
        <title>Virgibacillus indicus sp. nov. and Virgibacillus profoundi sp. nov, two moderately halophilic bacteria isolated from marine sediment by using the Microfluidic Streak Plate.</title>
        <authorList>
            <person name="Xu B."/>
            <person name="Hu B."/>
            <person name="Wang J."/>
            <person name="Zhu Y."/>
            <person name="Huang L."/>
            <person name="Du W."/>
            <person name="Huang Y."/>
        </authorList>
    </citation>
    <scope>NUCLEOTIDE SEQUENCE [LARGE SCALE GENOMIC DNA]</scope>
    <source>
        <strain evidence="2 3">IO3-P2-C2</strain>
    </source>
</reference>
<protein>
    <submittedName>
        <fullName evidence="2">Enoyl-CoA hydratase</fullName>
        <ecNumber evidence="2">4.2.1.17</ecNumber>
    </submittedName>
</protein>
<evidence type="ECO:0000313" key="2">
    <source>
        <dbReference type="EMBL" id="OZU87907.1"/>
    </source>
</evidence>
<dbReference type="OrthoDB" id="9775794at2"/>
<evidence type="ECO:0000256" key="1">
    <source>
        <dbReference type="ARBA" id="ARBA00005254"/>
    </source>
</evidence>
<name>A0A265N7U9_9BACI</name>
<dbReference type="PANTHER" id="PTHR43459:SF1">
    <property type="entry name" value="EG:BACN32G11.4 PROTEIN"/>
    <property type="match status" value="1"/>
</dbReference>
<comment type="caution">
    <text evidence="2">The sequence shown here is derived from an EMBL/GenBank/DDBJ whole genome shotgun (WGS) entry which is preliminary data.</text>
</comment>